<dbReference type="GO" id="GO:0006542">
    <property type="term" value="P:glutamine biosynthetic process"/>
    <property type="evidence" value="ECO:0007669"/>
    <property type="project" value="InterPro"/>
</dbReference>
<dbReference type="InterPro" id="IPR008146">
    <property type="entry name" value="Gln_synth_cat_dom"/>
</dbReference>
<keyword evidence="7" id="KW-1185">Reference proteome</keyword>
<dbReference type="InterPro" id="IPR014746">
    <property type="entry name" value="Gln_synth/guanido_kin_cat_dom"/>
</dbReference>
<evidence type="ECO:0000313" key="7">
    <source>
        <dbReference type="Proteomes" id="UP000218334"/>
    </source>
</evidence>
<reference evidence="7" key="1">
    <citation type="journal article" date="2017" name="Nat. Ecol. Evol.">
        <title>Genome expansion and lineage-specific genetic innovations in the forest pathogenic fungi Armillaria.</title>
        <authorList>
            <person name="Sipos G."/>
            <person name="Prasanna A.N."/>
            <person name="Walter M.C."/>
            <person name="O'Connor E."/>
            <person name="Balint B."/>
            <person name="Krizsan K."/>
            <person name="Kiss B."/>
            <person name="Hess J."/>
            <person name="Varga T."/>
            <person name="Slot J."/>
            <person name="Riley R."/>
            <person name="Boka B."/>
            <person name="Rigling D."/>
            <person name="Barry K."/>
            <person name="Lee J."/>
            <person name="Mihaltcheva S."/>
            <person name="LaButti K."/>
            <person name="Lipzen A."/>
            <person name="Waldron R."/>
            <person name="Moloney N.M."/>
            <person name="Sperisen C."/>
            <person name="Kredics L."/>
            <person name="Vagvoelgyi C."/>
            <person name="Patrignani A."/>
            <person name="Fitzpatrick D."/>
            <person name="Nagy I."/>
            <person name="Doyle S."/>
            <person name="Anderson J.B."/>
            <person name="Grigoriev I.V."/>
            <person name="Gueldener U."/>
            <person name="Muensterkoetter M."/>
            <person name="Nagy L.G."/>
        </authorList>
    </citation>
    <scope>NUCLEOTIDE SEQUENCE [LARGE SCALE GENOMIC DNA]</scope>
    <source>
        <strain evidence="7">28-4</strain>
    </source>
</reference>
<feature type="domain" description="GS catalytic" evidence="5">
    <location>
        <begin position="137"/>
        <end position="487"/>
    </location>
</feature>
<evidence type="ECO:0000256" key="2">
    <source>
        <dbReference type="ARBA" id="ARBA00022598"/>
    </source>
</evidence>
<dbReference type="GO" id="GO:0004356">
    <property type="term" value="F:glutamine synthetase activity"/>
    <property type="evidence" value="ECO:0007669"/>
    <property type="project" value="InterPro"/>
</dbReference>
<dbReference type="Gene3D" id="3.30.590.10">
    <property type="entry name" value="Glutamine synthetase/guanido kinase, catalytic domain"/>
    <property type="match status" value="1"/>
</dbReference>
<accession>A0A2H3BNB9</accession>
<name>A0A2H3BNB9_9AGAR</name>
<dbReference type="PANTHER" id="PTHR43785">
    <property type="entry name" value="GAMMA-GLUTAMYLPUTRESCINE SYNTHETASE"/>
    <property type="match status" value="1"/>
</dbReference>
<dbReference type="SUPFAM" id="SSF54368">
    <property type="entry name" value="Glutamine synthetase, N-terminal domain"/>
    <property type="match status" value="1"/>
</dbReference>
<evidence type="ECO:0000256" key="3">
    <source>
        <dbReference type="PROSITE-ProRule" id="PRU01331"/>
    </source>
</evidence>
<dbReference type="GO" id="GO:0016301">
    <property type="term" value="F:kinase activity"/>
    <property type="evidence" value="ECO:0007669"/>
    <property type="project" value="UniProtKB-KW"/>
</dbReference>
<protein>
    <recommendedName>
        <fullName evidence="1">Glutamine synthetase</fullName>
    </recommendedName>
</protein>
<comment type="similarity">
    <text evidence="3 4">Belongs to the glutamine synthetase family.</text>
</comment>
<dbReference type="STRING" id="1076256.A0A2H3BNB9"/>
<dbReference type="AlphaFoldDB" id="A0A2H3BNB9"/>
<evidence type="ECO:0000256" key="4">
    <source>
        <dbReference type="RuleBase" id="RU000384"/>
    </source>
</evidence>
<evidence type="ECO:0000313" key="6">
    <source>
        <dbReference type="EMBL" id="PBK72375.1"/>
    </source>
</evidence>
<proteinExistence type="inferred from homology"/>
<keyword evidence="6" id="KW-0808">Transferase</keyword>
<dbReference type="Proteomes" id="UP000218334">
    <property type="component" value="Unassembled WGS sequence"/>
</dbReference>
<keyword evidence="6" id="KW-0418">Kinase</keyword>
<dbReference type="PROSITE" id="PS51987">
    <property type="entry name" value="GS_CATALYTIC"/>
    <property type="match status" value="1"/>
</dbReference>
<gene>
    <name evidence="6" type="ORF">ARMSODRAFT_882005</name>
</gene>
<dbReference type="Pfam" id="PF00120">
    <property type="entry name" value="Gln-synt_C"/>
    <property type="match status" value="1"/>
</dbReference>
<sequence length="487" mass="53160">MSTDYSHGVQYSPATLAPTPVIKTDDLEGLGITFIRLTWVDLTGVVRFRVIPRAYFLKMLQSPRPSVAIARVTMGLVYLHTADEFNAIGEYLYIPDLSTLRLCPYEEGHASVLGWFQEKAPVLGADGNLTVAVDLCPRSVLQRVVEQATQAGVEFLVGFETEFILLKSTNPVEAANYHAWTASNGLPSGAVESRVMREIVESLLKSGIEVTMYHPEAAPGQYEVVTGPLLPLQAADALIHTRETIVNVAVKYGLRATFAPRVYMTSAGSAAHTHISIHSVAGEPKLSGSLSSLESSFLASILKHLPAMAAITLPIPASYKRVADDPGLILTSLWSGGTYVCWGTENREAPIRLTNVASPMSRNFELRFLDGTCNPYLALALILSAGLDGVVNQEPLNIKDCPGPLTAAQMDEKERLEHGINKRMPLTWDEARSAFQSDALVEKTFGKNMIVKYLSVNKVSVTVLHVQLYYLTSQLCVDFGHSVGRTR</sequence>
<dbReference type="EMBL" id="KZ293422">
    <property type="protein sequence ID" value="PBK72375.1"/>
    <property type="molecule type" value="Genomic_DNA"/>
</dbReference>
<keyword evidence="2" id="KW-0436">Ligase</keyword>
<dbReference type="InterPro" id="IPR036651">
    <property type="entry name" value="Gln_synt_N_sf"/>
</dbReference>
<evidence type="ECO:0000259" key="5">
    <source>
        <dbReference type="PROSITE" id="PS51987"/>
    </source>
</evidence>
<organism evidence="6 7">
    <name type="scientific">Armillaria solidipes</name>
    <dbReference type="NCBI Taxonomy" id="1076256"/>
    <lineage>
        <taxon>Eukaryota</taxon>
        <taxon>Fungi</taxon>
        <taxon>Dikarya</taxon>
        <taxon>Basidiomycota</taxon>
        <taxon>Agaricomycotina</taxon>
        <taxon>Agaricomycetes</taxon>
        <taxon>Agaricomycetidae</taxon>
        <taxon>Agaricales</taxon>
        <taxon>Marasmiineae</taxon>
        <taxon>Physalacriaceae</taxon>
        <taxon>Armillaria</taxon>
    </lineage>
</organism>
<dbReference type="PANTHER" id="PTHR43785:SF2">
    <property type="entry name" value="TYPE-1 GLUTAMINE SYNTHETASE 1"/>
    <property type="match status" value="1"/>
</dbReference>
<dbReference type="SUPFAM" id="SSF55931">
    <property type="entry name" value="Glutamine synthetase/guanido kinase"/>
    <property type="match status" value="1"/>
</dbReference>
<evidence type="ECO:0000256" key="1">
    <source>
        <dbReference type="ARBA" id="ARBA00021364"/>
    </source>
</evidence>
<dbReference type="Gene3D" id="3.10.20.70">
    <property type="entry name" value="Glutamine synthetase, N-terminal domain"/>
    <property type="match status" value="1"/>
</dbReference>
<dbReference type="SMART" id="SM01230">
    <property type="entry name" value="Gln-synt_C"/>
    <property type="match status" value="1"/>
</dbReference>